<keyword evidence="5" id="KW-1185">Reference proteome</keyword>
<evidence type="ECO:0000313" key="4">
    <source>
        <dbReference type="EMBL" id="MBA4611979.1"/>
    </source>
</evidence>
<evidence type="ECO:0000256" key="2">
    <source>
        <dbReference type="SAM" id="MobiDB-lite"/>
    </source>
</evidence>
<evidence type="ECO:0000256" key="1">
    <source>
        <dbReference type="PIRNR" id="PIRNR032126"/>
    </source>
</evidence>
<sequence>MPPSDDDSGRKSDKPVEAELSERMDRLVRALEEKNPKPDEPGPDASSSGAHGYVQAMKLSTEFVAGILVGAAIGWVIDSGFGTGPWGLIVFLLLGFLAGVLNVLRSAGLVAEPFDKSRDG</sequence>
<keyword evidence="1 3" id="KW-0472">Membrane</keyword>
<keyword evidence="3" id="KW-0812">Transmembrane</keyword>
<evidence type="ECO:0000313" key="5">
    <source>
        <dbReference type="Proteomes" id="UP000559404"/>
    </source>
</evidence>
<dbReference type="Pfam" id="PF09527">
    <property type="entry name" value="ATPase_gene1"/>
    <property type="match status" value="1"/>
</dbReference>
<keyword evidence="1" id="KW-0813">Transport</keyword>
<keyword evidence="3" id="KW-1133">Transmembrane helix</keyword>
<keyword evidence="1" id="KW-0375">Hydrogen ion transport</keyword>
<dbReference type="PIRSF" id="PIRSF032126">
    <property type="entry name" value="F0F1_ATP_synthase_subunit_I"/>
    <property type="match status" value="1"/>
</dbReference>
<reference evidence="4 5" key="2">
    <citation type="submission" date="2020-08" db="EMBL/GenBank/DDBJ databases">
        <title>Stappia taiwanensis sp. nov., isolated from a coastal thermal spring.</title>
        <authorList>
            <person name="Kampfer P."/>
        </authorList>
    </citation>
    <scope>NUCLEOTIDE SEQUENCE [LARGE SCALE GENOMIC DNA]</scope>
    <source>
        <strain evidence="4 5">DSM 23284</strain>
    </source>
</reference>
<dbReference type="InterPro" id="IPR032820">
    <property type="entry name" value="ATPase_put"/>
</dbReference>
<evidence type="ECO:0000256" key="3">
    <source>
        <dbReference type="SAM" id="Phobius"/>
    </source>
</evidence>
<feature type="compositionally biased region" description="Basic and acidic residues" evidence="2">
    <location>
        <begin position="29"/>
        <end position="40"/>
    </location>
</feature>
<accession>A0A838XKX7</accession>
<dbReference type="InterPro" id="IPR016989">
    <property type="entry name" value="Atp1_alphaprobac"/>
</dbReference>
<protein>
    <recommendedName>
        <fullName evidence="1">ATP synthase protein I</fullName>
    </recommendedName>
</protein>
<name>A0A838XKX7_9HYPH</name>
<comment type="caution">
    <text evidence="4">The sequence shown here is derived from an EMBL/GenBank/DDBJ whole genome shotgun (WGS) entry which is preliminary data.</text>
</comment>
<dbReference type="GO" id="GO:0045259">
    <property type="term" value="C:proton-transporting ATP synthase complex"/>
    <property type="evidence" value="ECO:0007669"/>
    <property type="project" value="UniProtKB-UniRule"/>
</dbReference>
<comment type="function">
    <text evidence="1">A possible function for this protein is to guide the assembly of the membrane sector of the ATPase enzyme complex.</text>
</comment>
<dbReference type="Proteomes" id="UP000559404">
    <property type="component" value="Unassembled WGS sequence"/>
</dbReference>
<feature type="region of interest" description="Disordered" evidence="2">
    <location>
        <begin position="29"/>
        <end position="50"/>
    </location>
</feature>
<feature type="transmembrane region" description="Helical" evidence="3">
    <location>
        <begin position="59"/>
        <end position="77"/>
    </location>
</feature>
<dbReference type="AlphaFoldDB" id="A0A838XKX7"/>
<gene>
    <name evidence="4" type="ORF">H1W37_09970</name>
</gene>
<comment type="similarity">
    <text evidence="1">Belongs to the bacterial AtpI family.</text>
</comment>
<organism evidence="4 5">
    <name type="scientific">Stappia taiwanensis</name>
    <dbReference type="NCBI Taxonomy" id="992267"/>
    <lineage>
        <taxon>Bacteria</taxon>
        <taxon>Pseudomonadati</taxon>
        <taxon>Pseudomonadota</taxon>
        <taxon>Alphaproteobacteria</taxon>
        <taxon>Hyphomicrobiales</taxon>
        <taxon>Stappiaceae</taxon>
        <taxon>Stappia</taxon>
    </lineage>
</organism>
<proteinExistence type="inferred from homology"/>
<dbReference type="RefSeq" id="WP_181760183.1">
    <property type="nucleotide sequence ID" value="NZ_BMCR01000003.1"/>
</dbReference>
<dbReference type="GO" id="GO:1902600">
    <property type="term" value="P:proton transmembrane transport"/>
    <property type="evidence" value="ECO:0007669"/>
    <property type="project" value="UniProtKB-KW"/>
</dbReference>
<feature type="transmembrane region" description="Helical" evidence="3">
    <location>
        <begin position="83"/>
        <end position="104"/>
    </location>
</feature>
<keyword evidence="1" id="KW-0406">Ion transport</keyword>
<dbReference type="EMBL" id="JACEON010000008">
    <property type="protein sequence ID" value="MBA4611979.1"/>
    <property type="molecule type" value="Genomic_DNA"/>
</dbReference>
<reference evidence="4 5" key="1">
    <citation type="submission" date="2020-07" db="EMBL/GenBank/DDBJ databases">
        <authorList>
            <person name="Li M."/>
        </authorList>
    </citation>
    <scope>NUCLEOTIDE SEQUENCE [LARGE SCALE GENOMIC DNA]</scope>
    <source>
        <strain evidence="4 5">DSM 23284</strain>
    </source>
</reference>